<dbReference type="Pfam" id="PF01522">
    <property type="entry name" value="Polysacc_deac_1"/>
    <property type="match status" value="1"/>
</dbReference>
<dbReference type="InterPro" id="IPR011330">
    <property type="entry name" value="Glyco_hydro/deAcase_b/a-brl"/>
</dbReference>
<dbReference type="GO" id="GO:0016810">
    <property type="term" value="F:hydrolase activity, acting on carbon-nitrogen (but not peptide) bonds"/>
    <property type="evidence" value="ECO:0007669"/>
    <property type="project" value="InterPro"/>
</dbReference>
<dbReference type="GO" id="GO:0016740">
    <property type="term" value="F:transferase activity"/>
    <property type="evidence" value="ECO:0007669"/>
    <property type="project" value="UniProtKB-KW"/>
</dbReference>
<dbReference type="CDD" id="cd10918">
    <property type="entry name" value="CE4_NodB_like_5s_6s"/>
    <property type="match status" value="1"/>
</dbReference>
<sequence>MARDVFHDVLDVVQAHPHVRLSFDDGNRSDLEVGLPALRERGLRATFFALAGRLDDPASLGPGDLRELRDAGMAIGNHGWSHVPWRGLDDDEARRELLDAREALAEASRGPIEEAALPLGRYDRRLLGRLRHAGYRTVYTSDRFPARSSAWLQPRYSVTEHDTAETIRQIVSHSPGPRDARNAIASMVKRIR</sequence>
<dbReference type="GO" id="GO:0005576">
    <property type="term" value="C:extracellular region"/>
    <property type="evidence" value="ECO:0007669"/>
    <property type="project" value="UniProtKB-SubCell"/>
</dbReference>
<comment type="subcellular location">
    <subcellularLocation>
        <location evidence="1">Secreted</location>
    </subcellularLocation>
</comment>
<dbReference type="AlphaFoldDB" id="A0A2S0X058"/>
<gene>
    <name evidence="4" type="ORF">DCE93_12085</name>
</gene>
<dbReference type="SUPFAM" id="SSF88713">
    <property type="entry name" value="Glycoside hydrolase/deacetylase"/>
    <property type="match status" value="1"/>
</dbReference>
<evidence type="ECO:0000256" key="1">
    <source>
        <dbReference type="ARBA" id="ARBA00004613"/>
    </source>
</evidence>
<dbReference type="Gene3D" id="3.20.20.370">
    <property type="entry name" value="Glycoside hydrolase/deacetylase"/>
    <property type="match status" value="1"/>
</dbReference>
<dbReference type="PANTHER" id="PTHR34216">
    <property type="match status" value="1"/>
</dbReference>
<dbReference type="InterPro" id="IPR051398">
    <property type="entry name" value="Polysacch_Deacetylase"/>
</dbReference>
<evidence type="ECO:0000313" key="4">
    <source>
        <dbReference type="EMBL" id="AWB96966.1"/>
    </source>
</evidence>
<proteinExistence type="predicted"/>
<dbReference type="GO" id="GO:0005975">
    <property type="term" value="P:carbohydrate metabolic process"/>
    <property type="evidence" value="ECO:0007669"/>
    <property type="project" value="InterPro"/>
</dbReference>
<dbReference type="Proteomes" id="UP000244729">
    <property type="component" value="Chromosome"/>
</dbReference>
<keyword evidence="5" id="KW-1185">Reference proteome</keyword>
<reference evidence="4 5" key="1">
    <citation type="submission" date="2018-04" db="EMBL/GenBank/DDBJ databases">
        <authorList>
            <person name="Li J."/>
        </authorList>
    </citation>
    <scope>NUCLEOTIDE SEQUENCE [LARGE SCALE GENOMIC DNA]</scope>
    <source>
        <strain evidence="5">30A</strain>
    </source>
</reference>
<keyword evidence="2" id="KW-0732">Signal</keyword>
<evidence type="ECO:0000256" key="2">
    <source>
        <dbReference type="ARBA" id="ARBA00022729"/>
    </source>
</evidence>
<evidence type="ECO:0000259" key="3">
    <source>
        <dbReference type="PROSITE" id="PS51677"/>
    </source>
</evidence>
<dbReference type="EMBL" id="CP028913">
    <property type="protein sequence ID" value="AWB96966.1"/>
    <property type="molecule type" value="Genomic_DNA"/>
</dbReference>
<protein>
    <submittedName>
        <fullName evidence="4">Glycosyl transferase family 2</fullName>
    </submittedName>
</protein>
<feature type="domain" description="NodB homology" evidence="3">
    <location>
        <begin position="17"/>
        <end position="192"/>
    </location>
</feature>
<dbReference type="InterPro" id="IPR002509">
    <property type="entry name" value="NODB_dom"/>
</dbReference>
<accession>A0A2S0X058</accession>
<organism evidence="4 5">
    <name type="scientific">Agromyces badenianii</name>
    <dbReference type="NCBI Taxonomy" id="2080742"/>
    <lineage>
        <taxon>Bacteria</taxon>
        <taxon>Bacillati</taxon>
        <taxon>Actinomycetota</taxon>
        <taxon>Actinomycetes</taxon>
        <taxon>Micrococcales</taxon>
        <taxon>Microbacteriaceae</taxon>
        <taxon>Agromyces</taxon>
    </lineage>
</organism>
<evidence type="ECO:0000313" key="5">
    <source>
        <dbReference type="Proteomes" id="UP000244729"/>
    </source>
</evidence>
<dbReference type="KEGG" id="agm:DCE93_12085"/>
<name>A0A2S0X058_9MICO</name>
<dbReference type="PROSITE" id="PS51677">
    <property type="entry name" value="NODB"/>
    <property type="match status" value="1"/>
</dbReference>
<dbReference type="OrthoDB" id="9763050at2"/>
<keyword evidence="4" id="KW-0808">Transferase</keyword>
<dbReference type="PANTHER" id="PTHR34216:SF3">
    <property type="entry name" value="POLY-BETA-1,6-N-ACETYL-D-GLUCOSAMINE N-DEACETYLASE"/>
    <property type="match status" value="1"/>
</dbReference>